<dbReference type="GO" id="GO:0000272">
    <property type="term" value="P:polysaccharide catabolic process"/>
    <property type="evidence" value="ECO:0007669"/>
    <property type="project" value="UniProtKB-KW"/>
</dbReference>
<dbReference type="GO" id="GO:0016798">
    <property type="term" value="F:hydrolase activity, acting on glycosyl bonds"/>
    <property type="evidence" value="ECO:0007669"/>
    <property type="project" value="UniProtKB-KW"/>
</dbReference>
<feature type="domain" description="Fibronectin type-III" evidence="3">
    <location>
        <begin position="413"/>
        <end position="516"/>
    </location>
</feature>
<dbReference type="SUPFAM" id="SSF49265">
    <property type="entry name" value="Fibronectin type III"/>
    <property type="match status" value="1"/>
</dbReference>
<sequence>MTAFNLRLRAYHPNGARRGLLAAPLSIEAGMPLGDVPALSLGYSAHAPGYQYLLQAGEIALEYTAPWTNGAWVEPPDGRFLRIARSGDEVDPTGARAYTCPGYVWLTKKCILYPPADSADLVDGKRPFLGVSPGAILRTFVLEGQARGTLAGLTVDFTASHDSAGQPWASVMTVYYEIGVDLLTVLINLSEQGLIDFRTSGRTLQVYNGDTFLGRDLASGGAPVDLRIGRDITEAPSEGTYEEAADVIFVQGEGVLQLEVDNPTADAPWGRWEQYLAQGGVTDAGTAQLLAEEALARGGRERVQITRGMTPHEARWLPLADYRPGDRILAPGDAGVMESLRVRQITLTKDEAGVIGGNLVLNDRFLERDIKLTRRSAGILGGSAADGGTGVDPAPETPAGRVPAAPAGLIVDPLAYVDEHGYSRGQITATWGFVTHDVNSVAIDIDSYELYARINEVGQPWQLLVATDAGDNNATYSPLIVGTEYGFKVRAVSEGTKGEFSTPFAIEIPVDVTPPPVPTAPTLSTRLGVIYVTWDGQGLDPSLGPMPSDFDRVKIFMGDGIDAAVEIGTFRAAGSYVVVGEPYNADRTFHLVAVDRAGNESAASEDDTIATTPLVDTDLIGEVIDGAHIQDGTLVAAEKIVAESITAALIQALAIETGHLAANAITADKIDAGAITAAAIAADAIDGMTITGAWIRTAASGARIELAPPGASYPEIRLYPTSGSNYTSFTCRDDMYTGEATLLITSGTNIGATAAAELQVAAGLVRMRIRNAGLTGDNGGMIDAAEGYCQVGYKNNSSNEQYFWFDSSGRTRHVGRWWDFADLGPTAGVLAGSITFAGSGGSPNSRFLSYGSTMSGNMGPVAQVRDGAAVGNETTFVPVPAAITESNTTGFRMNKSGTSGFAMYWWVHQHA</sequence>
<dbReference type="OrthoDB" id="3412323at2"/>
<evidence type="ECO:0000256" key="1">
    <source>
        <dbReference type="ARBA" id="ARBA00023295"/>
    </source>
</evidence>
<organism evidence="4 5">
    <name type="scientific">Acrocarpospora pleiomorpha</name>
    <dbReference type="NCBI Taxonomy" id="90975"/>
    <lineage>
        <taxon>Bacteria</taxon>
        <taxon>Bacillati</taxon>
        <taxon>Actinomycetota</taxon>
        <taxon>Actinomycetes</taxon>
        <taxon>Streptosporangiales</taxon>
        <taxon>Streptosporangiaceae</taxon>
        <taxon>Acrocarpospora</taxon>
    </lineage>
</organism>
<dbReference type="InterPro" id="IPR036116">
    <property type="entry name" value="FN3_sf"/>
</dbReference>
<dbReference type="InterPro" id="IPR013783">
    <property type="entry name" value="Ig-like_fold"/>
</dbReference>
<accession>A0A5M3XBZ5</accession>
<comment type="caution">
    <text evidence="4">The sequence shown here is derived from an EMBL/GenBank/DDBJ whole genome shotgun (WGS) entry which is preliminary data.</text>
</comment>
<name>A0A5M3XBZ5_9ACTN</name>
<dbReference type="PROSITE" id="PS50853">
    <property type="entry name" value="FN3"/>
    <property type="match status" value="1"/>
</dbReference>
<reference evidence="4 5" key="1">
    <citation type="submission" date="2019-10" db="EMBL/GenBank/DDBJ databases">
        <title>Whole genome shotgun sequence of Acrocarpospora pleiomorpha NBRC 16267.</title>
        <authorList>
            <person name="Ichikawa N."/>
            <person name="Kimura A."/>
            <person name="Kitahashi Y."/>
            <person name="Komaki H."/>
            <person name="Oguchi A."/>
        </authorList>
    </citation>
    <scope>NUCLEOTIDE SEQUENCE [LARGE SCALE GENOMIC DNA]</scope>
    <source>
        <strain evidence="4 5">NBRC 16267</strain>
    </source>
</reference>
<dbReference type="Proteomes" id="UP000377595">
    <property type="component" value="Unassembled WGS sequence"/>
</dbReference>
<evidence type="ECO:0000256" key="2">
    <source>
        <dbReference type="ARBA" id="ARBA00023326"/>
    </source>
</evidence>
<gene>
    <name evidence="4" type="ORF">Aple_010810</name>
</gene>
<dbReference type="EMBL" id="BLAF01000006">
    <property type="protein sequence ID" value="GES18186.1"/>
    <property type="molecule type" value="Genomic_DNA"/>
</dbReference>
<dbReference type="CDD" id="cd00063">
    <property type="entry name" value="FN3"/>
    <property type="match status" value="1"/>
</dbReference>
<keyword evidence="2" id="KW-0624">Polysaccharide degradation</keyword>
<evidence type="ECO:0000313" key="5">
    <source>
        <dbReference type="Proteomes" id="UP000377595"/>
    </source>
</evidence>
<evidence type="ECO:0000313" key="4">
    <source>
        <dbReference type="EMBL" id="GES18186.1"/>
    </source>
</evidence>
<keyword evidence="1" id="KW-0326">Glycosidase</keyword>
<dbReference type="Gene3D" id="2.60.40.10">
    <property type="entry name" value="Immunoglobulins"/>
    <property type="match status" value="1"/>
</dbReference>
<dbReference type="AlphaFoldDB" id="A0A5M3XBZ5"/>
<evidence type="ECO:0000259" key="3">
    <source>
        <dbReference type="PROSITE" id="PS50853"/>
    </source>
</evidence>
<dbReference type="InterPro" id="IPR003961">
    <property type="entry name" value="FN3_dom"/>
</dbReference>
<dbReference type="RefSeq" id="WP_155343326.1">
    <property type="nucleotide sequence ID" value="NZ_BAAAHM010000017.1"/>
</dbReference>
<proteinExistence type="predicted"/>
<keyword evidence="5" id="KW-1185">Reference proteome</keyword>
<keyword evidence="1" id="KW-0378">Hydrolase</keyword>
<protein>
    <recommendedName>
        <fullName evidence="3">Fibronectin type-III domain-containing protein</fullName>
    </recommendedName>
</protein>
<keyword evidence="2" id="KW-0119">Carbohydrate metabolism</keyword>